<evidence type="ECO:0000313" key="2">
    <source>
        <dbReference type="Proteomes" id="UP000280935"/>
    </source>
</evidence>
<organism evidence="1 2">
    <name type="scientific">Arachnia propionica</name>
    <dbReference type="NCBI Taxonomy" id="1750"/>
    <lineage>
        <taxon>Bacteria</taxon>
        <taxon>Bacillati</taxon>
        <taxon>Actinomycetota</taxon>
        <taxon>Actinomycetes</taxon>
        <taxon>Propionibacteriales</taxon>
        <taxon>Propionibacteriaceae</taxon>
        <taxon>Arachnia</taxon>
    </lineage>
</organism>
<proteinExistence type="predicted"/>
<dbReference type="OrthoDB" id="3653459at2"/>
<gene>
    <name evidence="1" type="ORF">EII35_14300</name>
</gene>
<evidence type="ECO:0000313" key="1">
    <source>
        <dbReference type="EMBL" id="RRD48128.1"/>
    </source>
</evidence>
<dbReference type="AlphaFoldDB" id="A0A3P1WQK9"/>
<dbReference type="Proteomes" id="UP000280935">
    <property type="component" value="Unassembled WGS sequence"/>
</dbReference>
<name>A0A3P1WQK9_9ACTN</name>
<dbReference type="EMBL" id="RQYT01000053">
    <property type="protein sequence ID" value="RRD48128.1"/>
    <property type="molecule type" value="Genomic_DNA"/>
</dbReference>
<protein>
    <recommendedName>
        <fullName evidence="3">HEAT repeat domain-containing protein</fullName>
    </recommendedName>
</protein>
<reference evidence="1 2" key="1">
    <citation type="submission" date="2018-11" db="EMBL/GenBank/DDBJ databases">
        <title>Genomes From Bacteria Associated with the Canine Oral Cavity: a Test Case for Automated Genome-Based Taxonomic Assignment.</title>
        <authorList>
            <person name="Coil D.A."/>
            <person name="Jospin G."/>
            <person name="Darling A.E."/>
            <person name="Wallis C."/>
            <person name="Davis I.J."/>
            <person name="Harris S."/>
            <person name="Eisen J.A."/>
            <person name="Holcombe L.J."/>
            <person name="O'Flynn C."/>
        </authorList>
    </citation>
    <scope>NUCLEOTIDE SEQUENCE [LARGE SCALE GENOMIC DNA]</scope>
    <source>
        <strain evidence="1 2">OH2822_COT-296</strain>
    </source>
</reference>
<dbReference type="RefSeq" id="WP_125229140.1">
    <property type="nucleotide sequence ID" value="NZ_RQYT01000053.1"/>
</dbReference>
<comment type="caution">
    <text evidence="1">The sequence shown here is derived from an EMBL/GenBank/DDBJ whole genome shotgun (WGS) entry which is preliminary data.</text>
</comment>
<accession>A0A3P1WQK9</accession>
<sequence>MCDSPGSHAARLPSPYALAEQLVEVTAEGGDVDHLILSWPPRTLIEVDTATRSDRFHFEPPGRSTDALLRRRHRSDDVAVLSMTHDGHRREAAVRQLATRPGVAADRLLALRLGDHVPQVREAAWQTLLQRPLTPQVGVVVPVLVALRGRLVAAHALDDYASVVGEGLGRPLWQHFLTDPDRMTRRWAVTERINHGLDPATAMDLLARERDLVLMRALAEVAVADPGVARQLLTGRTAVGRRRALEALPEAELSAALFATLVDRSAMVRAMAAFRASTSGIDVTRWYRDRWSEFRDPWALAGLLETGGVLPRSEARALLTSPSTRLRRLGVRMLARLGVERDDLPLLWSMLEGAASSQVVRTLSRSYCWGWADIAWRWEGADPRMRRRLWRLLSSRTGWDEVRAHLLAACDPRISGLGRAGLGAWAVDRASRMYHSPTPEQRDHLLGLLDNADIPVWQRDRIRFLVASG</sequence>
<evidence type="ECO:0008006" key="3">
    <source>
        <dbReference type="Google" id="ProtNLM"/>
    </source>
</evidence>